<proteinExistence type="predicted"/>
<reference evidence="1" key="1">
    <citation type="journal article" date="2021" name="Proc. Natl. Acad. Sci. U.S.A.">
        <title>A Catalog of Tens of Thousands of Viruses from Human Metagenomes Reveals Hidden Associations with Chronic Diseases.</title>
        <authorList>
            <person name="Tisza M.J."/>
            <person name="Buck C.B."/>
        </authorList>
    </citation>
    <scope>NUCLEOTIDE SEQUENCE</scope>
    <source>
        <strain evidence="1">CtWuM9</strain>
    </source>
</reference>
<name>A0A8S5MF15_9CAUD</name>
<organism evidence="1">
    <name type="scientific">Siphoviridae sp. ctWuM9</name>
    <dbReference type="NCBI Taxonomy" id="2826364"/>
    <lineage>
        <taxon>Viruses</taxon>
        <taxon>Duplodnaviria</taxon>
        <taxon>Heunggongvirae</taxon>
        <taxon>Uroviricota</taxon>
        <taxon>Caudoviricetes</taxon>
    </lineage>
</organism>
<dbReference type="EMBL" id="BK014888">
    <property type="protein sequence ID" value="DAD80802.1"/>
    <property type="molecule type" value="Genomic_DNA"/>
</dbReference>
<sequence>MDYDICGRVLRCVYDIFRDNGLSEYTIKKTYLQVPNDDRKVETYIINFGSSRDIVLAKNVKYDDSFEIIVRDKASSEKYQATFLRYYSTVFFDVCEVIFNSLNKELK</sequence>
<accession>A0A8S5MF15</accession>
<protein>
    <submittedName>
        <fullName evidence="1">Uncharacterized protein</fullName>
    </submittedName>
</protein>
<evidence type="ECO:0000313" key="1">
    <source>
        <dbReference type="EMBL" id="DAD80802.1"/>
    </source>
</evidence>